<gene>
    <name evidence="2" type="ORF">RV04_GL000546</name>
</gene>
<proteinExistence type="predicted"/>
<comment type="caution">
    <text evidence="2">The sequence shown here is derived from an EMBL/GenBank/DDBJ whole genome shotgun (WGS) entry which is preliminary data.</text>
</comment>
<sequence length="149" mass="17097">MAKDELQQHLDKGRYGSPKINPDEQRKYLGTFRERCLVSMTVREMSNQTDCEHLLMEIKKYPEGKLLINGEVPEKVQQAFIKLASKNAVDFTIVNDATVEDEDSIGALLVTDHAVNEEIIDIEEKYPADTTTTEEKPKEKKSFFSRLFD</sequence>
<dbReference type="SUPFAM" id="SSF160515">
    <property type="entry name" value="YueI-like"/>
    <property type="match status" value="1"/>
</dbReference>
<reference evidence="2 3" key="1">
    <citation type="submission" date="2014-12" db="EMBL/GenBank/DDBJ databases">
        <title>Draft genome sequences of 29 type strains of Enterococci.</title>
        <authorList>
            <person name="Zhong Z."/>
            <person name="Sun Z."/>
            <person name="Liu W."/>
            <person name="Zhang W."/>
            <person name="Zhang H."/>
        </authorList>
    </citation>
    <scope>NUCLEOTIDE SEQUENCE [LARGE SCALE GENOMIC DNA]</scope>
    <source>
        <strain evidence="2 3">DSM 17122</strain>
    </source>
</reference>
<dbReference type="Pfam" id="PF07997">
    <property type="entry name" value="DUF1694"/>
    <property type="match status" value="1"/>
</dbReference>
<dbReference type="InterPro" id="IPR029064">
    <property type="entry name" value="Ribosomal_eL30-like_sf"/>
</dbReference>
<dbReference type="OrthoDB" id="95278at2"/>
<evidence type="ECO:0008006" key="4">
    <source>
        <dbReference type="Google" id="ProtNLM"/>
    </source>
</evidence>
<dbReference type="Proteomes" id="UP000182077">
    <property type="component" value="Unassembled WGS sequence"/>
</dbReference>
<dbReference type="InterPro" id="IPR012543">
    <property type="entry name" value="DUF1694"/>
</dbReference>
<accession>A0A1L8TJR7</accession>
<dbReference type="Gene3D" id="3.30.1330.30">
    <property type="match status" value="1"/>
</dbReference>
<protein>
    <recommendedName>
        <fullName evidence="4">DUF1694 domain-containing protein</fullName>
    </recommendedName>
</protein>
<keyword evidence="3" id="KW-1185">Reference proteome</keyword>
<feature type="compositionally biased region" description="Basic and acidic residues" evidence="1">
    <location>
        <begin position="1"/>
        <end position="14"/>
    </location>
</feature>
<evidence type="ECO:0000256" key="1">
    <source>
        <dbReference type="SAM" id="MobiDB-lite"/>
    </source>
</evidence>
<evidence type="ECO:0000313" key="2">
    <source>
        <dbReference type="EMBL" id="OJG44352.1"/>
    </source>
</evidence>
<dbReference type="RefSeq" id="WP_071858501.1">
    <property type="nucleotide sequence ID" value="NZ_JBHSHK010000007.1"/>
</dbReference>
<organism evidence="2 3">
    <name type="scientific">Enterococcus hermanniensis</name>
    <dbReference type="NCBI Taxonomy" id="249189"/>
    <lineage>
        <taxon>Bacteria</taxon>
        <taxon>Bacillati</taxon>
        <taxon>Bacillota</taxon>
        <taxon>Bacilli</taxon>
        <taxon>Lactobacillales</taxon>
        <taxon>Enterococcaceae</taxon>
        <taxon>Enterococcus</taxon>
    </lineage>
</organism>
<dbReference type="EMBL" id="JXKQ01000011">
    <property type="protein sequence ID" value="OJG44352.1"/>
    <property type="molecule type" value="Genomic_DNA"/>
</dbReference>
<name>A0A1L8TJR7_9ENTE</name>
<dbReference type="AlphaFoldDB" id="A0A1L8TJR7"/>
<evidence type="ECO:0000313" key="3">
    <source>
        <dbReference type="Proteomes" id="UP000182077"/>
    </source>
</evidence>
<dbReference type="STRING" id="249189.RV04_GL000546"/>
<feature type="region of interest" description="Disordered" evidence="1">
    <location>
        <begin position="1"/>
        <end position="22"/>
    </location>
</feature>
<feature type="region of interest" description="Disordered" evidence="1">
    <location>
        <begin position="126"/>
        <end position="149"/>
    </location>
</feature>
<dbReference type="PIRSF" id="PIRSF034303">
    <property type="entry name" value="DUF1694"/>
    <property type="match status" value="1"/>
</dbReference>